<dbReference type="PANTHER" id="PTHR48040:SF20">
    <property type="entry name" value="PLEIOTROPIC DRUG RESISTANCE PROTEIN 1"/>
    <property type="match status" value="1"/>
</dbReference>
<organism evidence="1 2">
    <name type="scientific">Pisum sativum</name>
    <name type="common">Garden pea</name>
    <name type="synonym">Lathyrus oleraceus</name>
    <dbReference type="NCBI Taxonomy" id="3888"/>
    <lineage>
        <taxon>Eukaryota</taxon>
        <taxon>Viridiplantae</taxon>
        <taxon>Streptophyta</taxon>
        <taxon>Embryophyta</taxon>
        <taxon>Tracheophyta</taxon>
        <taxon>Spermatophyta</taxon>
        <taxon>Magnoliopsida</taxon>
        <taxon>eudicotyledons</taxon>
        <taxon>Gunneridae</taxon>
        <taxon>Pentapetalae</taxon>
        <taxon>rosids</taxon>
        <taxon>fabids</taxon>
        <taxon>Fabales</taxon>
        <taxon>Fabaceae</taxon>
        <taxon>Papilionoideae</taxon>
        <taxon>50 kb inversion clade</taxon>
        <taxon>NPAAA clade</taxon>
        <taxon>Hologalegina</taxon>
        <taxon>IRL clade</taxon>
        <taxon>Fabeae</taxon>
        <taxon>Lathyrus</taxon>
    </lineage>
</organism>
<dbReference type="Gramene" id="Psat03G0189800-T1">
    <property type="protein sequence ID" value="KAI5426267.1"/>
    <property type="gene ID" value="KIW84_031898"/>
</dbReference>
<dbReference type="PANTHER" id="PTHR48040">
    <property type="entry name" value="PLEIOTROPIC DRUG RESISTANCE PROTEIN 1-LIKE ISOFORM X1"/>
    <property type="match status" value="1"/>
</dbReference>
<dbReference type="Gramene" id="Psat3g057480.1">
    <property type="protein sequence ID" value="Psat3g057480.1.cds"/>
    <property type="gene ID" value="Psat3g057480"/>
</dbReference>
<dbReference type="Gene3D" id="3.40.50.300">
    <property type="entry name" value="P-loop containing nucleotide triphosphate hydrolases"/>
    <property type="match status" value="1"/>
</dbReference>
<name>A0A9D4XTJ8_PEA</name>
<evidence type="ECO:0000313" key="1">
    <source>
        <dbReference type="EMBL" id="KAI5426267.1"/>
    </source>
</evidence>
<protein>
    <submittedName>
        <fullName evidence="1">Transcription factor</fullName>
    </submittedName>
</protein>
<proteinExistence type="predicted"/>
<evidence type="ECO:0000313" key="2">
    <source>
        <dbReference type="Proteomes" id="UP001058974"/>
    </source>
</evidence>
<comment type="caution">
    <text evidence="1">The sequence shown here is derived from an EMBL/GenBank/DDBJ whole genome shotgun (WGS) entry which is preliminary data.</text>
</comment>
<dbReference type="Proteomes" id="UP001058974">
    <property type="component" value="Chromosome 3"/>
</dbReference>
<dbReference type="SUPFAM" id="SSF52540">
    <property type="entry name" value="P-loop containing nucleoside triphosphate hydrolases"/>
    <property type="match status" value="1"/>
</dbReference>
<sequence length="102" mass="11827">MYIFPFLFRKPTFSNFMVNIVEVLLNSLHVLPSRKQHLSILKDVSGIIKPSRLTLLLGPPSYGKTTFLLALAGKLDPNLKVRTYKRTHILYYLFFSSYFRSS</sequence>
<dbReference type="EMBL" id="JAMSHJ010000003">
    <property type="protein sequence ID" value="KAI5426267.1"/>
    <property type="molecule type" value="Genomic_DNA"/>
</dbReference>
<dbReference type="AlphaFoldDB" id="A0A9D4XTJ8"/>
<accession>A0A9D4XTJ8</accession>
<keyword evidence="2" id="KW-1185">Reference proteome</keyword>
<gene>
    <name evidence="1" type="ORF">KIW84_031898</name>
</gene>
<reference evidence="1 2" key="1">
    <citation type="journal article" date="2022" name="Nat. Genet.">
        <title>Improved pea reference genome and pan-genome highlight genomic features and evolutionary characteristics.</title>
        <authorList>
            <person name="Yang T."/>
            <person name="Liu R."/>
            <person name="Luo Y."/>
            <person name="Hu S."/>
            <person name="Wang D."/>
            <person name="Wang C."/>
            <person name="Pandey M.K."/>
            <person name="Ge S."/>
            <person name="Xu Q."/>
            <person name="Li N."/>
            <person name="Li G."/>
            <person name="Huang Y."/>
            <person name="Saxena R.K."/>
            <person name="Ji Y."/>
            <person name="Li M."/>
            <person name="Yan X."/>
            <person name="He Y."/>
            <person name="Liu Y."/>
            <person name="Wang X."/>
            <person name="Xiang C."/>
            <person name="Varshney R.K."/>
            <person name="Ding H."/>
            <person name="Gao S."/>
            <person name="Zong X."/>
        </authorList>
    </citation>
    <scope>NUCLEOTIDE SEQUENCE [LARGE SCALE GENOMIC DNA]</scope>
    <source>
        <strain evidence="1 2">cv. Zhongwan 6</strain>
    </source>
</reference>
<dbReference type="InterPro" id="IPR027417">
    <property type="entry name" value="P-loop_NTPase"/>
</dbReference>